<proteinExistence type="inferred from homology"/>
<sequence>MISELGQVKTSKDAALVKLKTMIEKTVMSRATNSQNSTIIWVSNWEYKYLTKTGEASLAVFDKKITTINGWIEAVRKQEKEMLLKTEHIEKEIKEMIAAEEEKSMVIQKAMEEEDNELSGMISAGISATPIKLNGEKSMSGNHTTLINYKNGAVQFARFLKTKNYTAPINMRFLDP</sequence>
<gene>
    <name evidence="3" type="ORF">KSP40_PGU000042</name>
</gene>
<comment type="caution">
    <text evidence="3">The sequence shown here is derived from an EMBL/GenBank/DDBJ whole genome shotgun (WGS) entry which is preliminary data.</text>
</comment>
<dbReference type="Proteomes" id="UP001412067">
    <property type="component" value="Unassembled WGS sequence"/>
</dbReference>
<evidence type="ECO:0000256" key="1">
    <source>
        <dbReference type="ARBA" id="ARBA00005485"/>
    </source>
</evidence>
<evidence type="ECO:0000313" key="3">
    <source>
        <dbReference type="EMBL" id="KAK8949781.1"/>
    </source>
</evidence>
<name>A0ABR2LSK5_9ASPA</name>
<accession>A0ABR2LSK5</accession>
<dbReference type="PANTHER" id="PTHR32054">
    <property type="entry name" value="HEAVY CHAIN, PUTATIVE, EXPRESSED-RELATED-RELATED"/>
    <property type="match status" value="1"/>
</dbReference>
<organism evidence="3 4">
    <name type="scientific">Platanthera guangdongensis</name>
    <dbReference type="NCBI Taxonomy" id="2320717"/>
    <lineage>
        <taxon>Eukaryota</taxon>
        <taxon>Viridiplantae</taxon>
        <taxon>Streptophyta</taxon>
        <taxon>Embryophyta</taxon>
        <taxon>Tracheophyta</taxon>
        <taxon>Spermatophyta</taxon>
        <taxon>Magnoliopsida</taxon>
        <taxon>Liliopsida</taxon>
        <taxon>Asparagales</taxon>
        <taxon>Orchidaceae</taxon>
        <taxon>Orchidoideae</taxon>
        <taxon>Orchideae</taxon>
        <taxon>Orchidinae</taxon>
        <taxon>Platanthera</taxon>
    </lineage>
</organism>
<comment type="similarity">
    <text evidence="1">Belongs to the WEB family.</text>
</comment>
<keyword evidence="4" id="KW-1185">Reference proteome</keyword>
<dbReference type="PANTHER" id="PTHR32054:SF2">
    <property type="entry name" value="PROTEIN PLASTID MOVEMENT IMPAIRED 2"/>
    <property type="match status" value="1"/>
</dbReference>
<protein>
    <submittedName>
        <fullName evidence="3">Uncharacterized protein</fullName>
    </submittedName>
</protein>
<dbReference type="EMBL" id="JBBWWR010000015">
    <property type="protein sequence ID" value="KAK8949781.1"/>
    <property type="molecule type" value="Genomic_DNA"/>
</dbReference>
<reference evidence="3 4" key="1">
    <citation type="journal article" date="2022" name="Nat. Plants">
        <title>Genomes of leafy and leafless Platanthera orchids illuminate the evolution of mycoheterotrophy.</title>
        <authorList>
            <person name="Li M.H."/>
            <person name="Liu K.W."/>
            <person name="Li Z."/>
            <person name="Lu H.C."/>
            <person name="Ye Q.L."/>
            <person name="Zhang D."/>
            <person name="Wang J.Y."/>
            <person name="Li Y.F."/>
            <person name="Zhong Z.M."/>
            <person name="Liu X."/>
            <person name="Yu X."/>
            <person name="Liu D.K."/>
            <person name="Tu X.D."/>
            <person name="Liu B."/>
            <person name="Hao Y."/>
            <person name="Liao X.Y."/>
            <person name="Jiang Y.T."/>
            <person name="Sun W.H."/>
            <person name="Chen J."/>
            <person name="Chen Y.Q."/>
            <person name="Ai Y."/>
            <person name="Zhai J.W."/>
            <person name="Wu S.S."/>
            <person name="Zhou Z."/>
            <person name="Hsiao Y.Y."/>
            <person name="Wu W.L."/>
            <person name="Chen Y.Y."/>
            <person name="Lin Y.F."/>
            <person name="Hsu J.L."/>
            <person name="Li C.Y."/>
            <person name="Wang Z.W."/>
            <person name="Zhao X."/>
            <person name="Zhong W.Y."/>
            <person name="Ma X.K."/>
            <person name="Ma L."/>
            <person name="Huang J."/>
            <person name="Chen G.Z."/>
            <person name="Huang M.Z."/>
            <person name="Huang L."/>
            <person name="Peng D.H."/>
            <person name="Luo Y.B."/>
            <person name="Zou S.Q."/>
            <person name="Chen S.P."/>
            <person name="Lan S."/>
            <person name="Tsai W.C."/>
            <person name="Van de Peer Y."/>
            <person name="Liu Z.J."/>
        </authorList>
    </citation>
    <scope>NUCLEOTIDE SEQUENCE [LARGE SCALE GENOMIC DNA]</scope>
    <source>
        <strain evidence="3">Lor288</strain>
    </source>
</reference>
<keyword evidence="2" id="KW-0175">Coiled coil</keyword>
<evidence type="ECO:0000256" key="2">
    <source>
        <dbReference type="ARBA" id="ARBA00023054"/>
    </source>
</evidence>
<evidence type="ECO:0000313" key="4">
    <source>
        <dbReference type="Proteomes" id="UP001412067"/>
    </source>
</evidence>